<evidence type="ECO:0000313" key="4">
    <source>
        <dbReference type="Proteomes" id="UP001597560"/>
    </source>
</evidence>
<evidence type="ECO:0000256" key="1">
    <source>
        <dbReference type="SAM" id="MobiDB-lite"/>
    </source>
</evidence>
<comment type="caution">
    <text evidence="3">The sequence shown here is derived from an EMBL/GenBank/DDBJ whole genome shotgun (WGS) entry which is preliminary data.</text>
</comment>
<protein>
    <recommendedName>
        <fullName evidence="2">HEPN domain-containing protein</fullName>
    </recommendedName>
</protein>
<sequence length="579" mass="67989">MDTISAEVLQEANLITSRLVDTLLIEQVYLNHIVEHGAAYWELIILIPNSSTQHITEARPLVRMVMTLHIQFRYRLFYFHDVKAGLKQGSMVFFSICQPDMLVYINPESDIPLFNNKTTYQKVFNRAIIEQGKERNKIRSFREGMDFYFEKGNDQLCALMLHQVFELCYRFAELALIGKEKISHSLRNHHKFLIPYIPELKTLFNEDDEKEMSILFILDEAYLTVRYENSYQISKDELSYLIQKSLDLQQIVDENSRLAQKQFEVRFGNYKEEEQQSEPSSEQEVATSEKFISSPTIEPLKPLCIMEKIIEKITREVGTIRIYCMGKSSRFFSHDSYYMETTEKASEDRFYLLVITEDEQPNDIYRIQSDINQDKNVAAKVVLLFHSMASVTKALENGNPFFHRIIITGEQVFINEGLYDIWQIPNEVKKAEVDLETKKMNWWKRRRKINAFIESASNLGYDDNEDVELCMLALALEQICLAYIETLLDYKPNLQSLSHLYNLCAYISVKANEFFPRITEEDNRLFGLLAQGINNLRFRSSLFYHPTDIAILNRRCEYWLEFVTEEVEGYLEISEISKN</sequence>
<gene>
    <name evidence="3" type="ORF">ACFS6J_23760</name>
</gene>
<dbReference type="PROSITE" id="PS50910">
    <property type="entry name" value="HEPN"/>
    <property type="match status" value="1"/>
</dbReference>
<dbReference type="EMBL" id="JBHUPA010000029">
    <property type="protein sequence ID" value="MFD2964837.1"/>
    <property type="molecule type" value="Genomic_DNA"/>
</dbReference>
<dbReference type="RefSeq" id="WP_377613125.1">
    <property type="nucleotide sequence ID" value="NZ_JBHUPA010000029.1"/>
</dbReference>
<feature type="domain" description="HEPN" evidence="2">
    <location>
        <begin position="135"/>
        <end position="258"/>
    </location>
</feature>
<dbReference type="InterPro" id="IPR007842">
    <property type="entry name" value="HEPN_dom"/>
</dbReference>
<organism evidence="3 4">
    <name type="scientific">Olivibacter jilunii</name>
    <dbReference type="NCBI Taxonomy" id="985016"/>
    <lineage>
        <taxon>Bacteria</taxon>
        <taxon>Pseudomonadati</taxon>
        <taxon>Bacteroidota</taxon>
        <taxon>Sphingobacteriia</taxon>
        <taxon>Sphingobacteriales</taxon>
        <taxon>Sphingobacteriaceae</taxon>
        <taxon>Olivibacter</taxon>
    </lineage>
</organism>
<evidence type="ECO:0000313" key="3">
    <source>
        <dbReference type="EMBL" id="MFD2964837.1"/>
    </source>
</evidence>
<accession>A0ABW6B6A0</accession>
<name>A0ABW6B6A0_9SPHI</name>
<reference evidence="4" key="1">
    <citation type="journal article" date="2019" name="Int. J. Syst. Evol. Microbiol.">
        <title>The Global Catalogue of Microorganisms (GCM) 10K type strain sequencing project: providing services to taxonomists for standard genome sequencing and annotation.</title>
        <authorList>
            <consortium name="The Broad Institute Genomics Platform"/>
            <consortium name="The Broad Institute Genome Sequencing Center for Infectious Disease"/>
            <person name="Wu L."/>
            <person name="Ma J."/>
        </authorList>
    </citation>
    <scope>NUCLEOTIDE SEQUENCE [LARGE SCALE GENOMIC DNA]</scope>
    <source>
        <strain evidence="4">KCTC 23098</strain>
    </source>
</reference>
<keyword evidence="4" id="KW-1185">Reference proteome</keyword>
<dbReference type="Proteomes" id="UP001597560">
    <property type="component" value="Unassembled WGS sequence"/>
</dbReference>
<evidence type="ECO:0000259" key="2">
    <source>
        <dbReference type="PROSITE" id="PS50910"/>
    </source>
</evidence>
<feature type="region of interest" description="Disordered" evidence="1">
    <location>
        <begin position="270"/>
        <end position="290"/>
    </location>
</feature>
<dbReference type="Gene3D" id="1.20.120.330">
    <property type="entry name" value="Nucleotidyltransferases domain 2"/>
    <property type="match status" value="2"/>
</dbReference>
<proteinExistence type="predicted"/>